<evidence type="ECO:0000256" key="9">
    <source>
        <dbReference type="ARBA" id="ARBA00022737"/>
    </source>
</evidence>
<keyword evidence="13" id="KW-0067">ATP-binding</keyword>
<dbReference type="Gene3D" id="1.10.510.10">
    <property type="entry name" value="Transferase(Phosphotransferase) domain 1"/>
    <property type="match status" value="1"/>
</dbReference>
<evidence type="ECO:0000313" key="25">
    <source>
        <dbReference type="Ensembl" id="ENSTMTP00000010363.1"/>
    </source>
</evidence>
<dbReference type="PROSITE" id="PS00109">
    <property type="entry name" value="PROTEIN_KINASE_TYR"/>
    <property type="match status" value="1"/>
</dbReference>
<dbReference type="GO" id="GO:0070857">
    <property type="term" value="P:regulation of bile acid biosynthetic process"/>
    <property type="evidence" value="ECO:0007669"/>
    <property type="project" value="TreeGrafter"/>
</dbReference>
<protein>
    <recommendedName>
        <fullName evidence="22">Fibroblast growth factor receptor 4</fullName>
        <ecNumber evidence="3">2.7.10.1</ecNumber>
    </recommendedName>
</protein>
<keyword evidence="9" id="KW-0677">Repeat</keyword>
<evidence type="ECO:0000256" key="21">
    <source>
        <dbReference type="ARBA" id="ARBA00023319"/>
    </source>
</evidence>
<keyword evidence="26" id="KW-1185">Reference proteome</keyword>
<name>A0A674IQC6_9SAUR</name>
<keyword evidence="18" id="KW-1015">Disulfide bond</keyword>
<evidence type="ECO:0000256" key="12">
    <source>
        <dbReference type="ARBA" id="ARBA00022777"/>
    </source>
</evidence>
<dbReference type="InterPro" id="IPR008266">
    <property type="entry name" value="Tyr_kinase_AS"/>
</dbReference>
<dbReference type="Ensembl" id="ENSTMTT00000010712.1">
    <property type="protein sequence ID" value="ENSTMTP00000010363.1"/>
    <property type="gene ID" value="ENSTMTG00000007542.1"/>
</dbReference>
<evidence type="ECO:0000256" key="6">
    <source>
        <dbReference type="ARBA" id="ARBA00022679"/>
    </source>
</evidence>
<keyword evidence="4" id="KW-1003">Cell membrane</keyword>
<dbReference type="PRINTS" id="PR00109">
    <property type="entry name" value="TYRKINASE"/>
</dbReference>
<dbReference type="GO" id="GO:0005524">
    <property type="term" value="F:ATP binding"/>
    <property type="evidence" value="ECO:0007669"/>
    <property type="project" value="UniProtKB-KW"/>
</dbReference>
<keyword evidence="15" id="KW-1133">Transmembrane helix</keyword>
<dbReference type="Proteomes" id="UP000472274">
    <property type="component" value="Unplaced"/>
</dbReference>
<evidence type="ECO:0000256" key="23">
    <source>
        <dbReference type="SAM" id="MobiDB-lite"/>
    </source>
</evidence>
<keyword evidence="21" id="KW-0393">Immunoglobulin domain</keyword>
<evidence type="ECO:0000256" key="20">
    <source>
        <dbReference type="ARBA" id="ARBA00023180"/>
    </source>
</evidence>
<comment type="subcellular location">
    <subcellularLocation>
        <location evidence="2">Cell membrane</location>
        <topology evidence="2">Single-pass type I membrane protein</topology>
    </subcellularLocation>
    <subcellularLocation>
        <location evidence="1">Endosome</location>
    </subcellularLocation>
</comment>
<evidence type="ECO:0000256" key="7">
    <source>
        <dbReference type="ARBA" id="ARBA00022692"/>
    </source>
</evidence>
<dbReference type="InParanoid" id="A0A674IQC6"/>
<sequence>LSASVTQEGLLSVEPSTGNSPASGLASPAQHIPVSPASRWALPAPPLQPRAPLLPSWASDISGPKPPLCPLSSLQGNRVVNRVAWASSPLFWPLYVLVEFASKGNLREFLRARRPPTPDYTFDIGAMPEEQLSFKDLVSCGYQVARGMEYLESKRCIHRDLAARNVLVTEENVLKIADFGLARDVHDIDYYKKTSNGRLPVKWMAPEALFDRVYTHQSDVWSFGILMWEIFTLGGSPYPGIPVEELFKLLKEGHRMDKPSNCTHELYMLMRECWHAVPSQRPTFKQLVEGLDKILAAVSEEVSLQSRQALWHVAQEARTLPTVNWGLEPCPEPPPSSPCAASAVL</sequence>
<keyword evidence="12" id="KW-0418">Kinase</keyword>
<dbReference type="EC" id="2.7.10.1" evidence="3"/>
<evidence type="ECO:0000256" key="8">
    <source>
        <dbReference type="ARBA" id="ARBA00022729"/>
    </source>
</evidence>
<evidence type="ECO:0000256" key="3">
    <source>
        <dbReference type="ARBA" id="ARBA00011902"/>
    </source>
</evidence>
<evidence type="ECO:0000256" key="10">
    <source>
        <dbReference type="ARBA" id="ARBA00022741"/>
    </source>
</evidence>
<keyword evidence="17" id="KW-0829">Tyrosine-protein kinase</keyword>
<dbReference type="PANTHER" id="PTHR24416">
    <property type="entry name" value="TYROSINE-PROTEIN KINASE RECEPTOR"/>
    <property type="match status" value="1"/>
</dbReference>
<dbReference type="Pfam" id="PF07714">
    <property type="entry name" value="PK_Tyr_Ser-Thr"/>
    <property type="match status" value="1"/>
</dbReference>
<evidence type="ECO:0000256" key="11">
    <source>
        <dbReference type="ARBA" id="ARBA00022753"/>
    </source>
</evidence>
<dbReference type="SMART" id="SM00219">
    <property type="entry name" value="TyrKc"/>
    <property type="match status" value="1"/>
</dbReference>
<dbReference type="GO" id="GO:0005886">
    <property type="term" value="C:plasma membrane"/>
    <property type="evidence" value="ECO:0007669"/>
    <property type="project" value="UniProtKB-SubCell"/>
</dbReference>
<dbReference type="GO" id="GO:0005768">
    <property type="term" value="C:endosome"/>
    <property type="evidence" value="ECO:0007669"/>
    <property type="project" value="UniProtKB-SubCell"/>
</dbReference>
<reference evidence="25" key="2">
    <citation type="submission" date="2025-09" db="UniProtKB">
        <authorList>
            <consortium name="Ensembl"/>
        </authorList>
    </citation>
    <scope>IDENTIFICATION</scope>
</reference>
<keyword evidence="6" id="KW-0808">Transferase</keyword>
<dbReference type="PROSITE" id="PS50011">
    <property type="entry name" value="PROTEIN_KINASE_DOM"/>
    <property type="match status" value="1"/>
</dbReference>
<evidence type="ECO:0000256" key="15">
    <source>
        <dbReference type="ARBA" id="ARBA00022989"/>
    </source>
</evidence>
<feature type="domain" description="Protein kinase" evidence="24">
    <location>
        <begin position="1"/>
        <end position="295"/>
    </location>
</feature>
<dbReference type="PANTHER" id="PTHR24416:SF343">
    <property type="entry name" value="FIBROBLAST GROWTH FACTOR RECEPTOR 4"/>
    <property type="match status" value="1"/>
</dbReference>
<dbReference type="GO" id="GO:0043235">
    <property type="term" value="C:receptor complex"/>
    <property type="evidence" value="ECO:0007669"/>
    <property type="project" value="TreeGrafter"/>
</dbReference>
<reference evidence="25" key="1">
    <citation type="submission" date="2025-08" db="UniProtKB">
        <authorList>
            <consortium name="Ensembl"/>
        </authorList>
    </citation>
    <scope>IDENTIFICATION</scope>
</reference>
<keyword evidence="19" id="KW-0675">Receptor</keyword>
<evidence type="ECO:0000256" key="2">
    <source>
        <dbReference type="ARBA" id="ARBA00004251"/>
    </source>
</evidence>
<keyword evidence="16" id="KW-0472">Membrane</keyword>
<dbReference type="InterPro" id="IPR050122">
    <property type="entry name" value="RTK"/>
</dbReference>
<keyword evidence="10" id="KW-0547">Nucleotide-binding</keyword>
<evidence type="ECO:0000256" key="22">
    <source>
        <dbReference type="ARBA" id="ARBA00039655"/>
    </source>
</evidence>
<feature type="compositionally biased region" description="Polar residues" evidence="23">
    <location>
        <begin position="1"/>
        <end position="22"/>
    </location>
</feature>
<feature type="region of interest" description="Disordered" evidence="23">
    <location>
        <begin position="1"/>
        <end position="29"/>
    </location>
</feature>
<dbReference type="InterPro" id="IPR020635">
    <property type="entry name" value="Tyr_kinase_cat_dom"/>
</dbReference>
<keyword evidence="11" id="KW-0967">Endosome</keyword>
<keyword evidence="5" id="KW-0597">Phosphoprotein</keyword>
<dbReference type="GeneTree" id="ENSGT00940000161469"/>
<dbReference type="GO" id="GO:0017134">
    <property type="term" value="F:fibroblast growth factor binding"/>
    <property type="evidence" value="ECO:0007669"/>
    <property type="project" value="TreeGrafter"/>
</dbReference>
<dbReference type="FunFam" id="1.10.510.10:FF:000007">
    <property type="entry name" value="Fibroblast growth factor receptor"/>
    <property type="match status" value="1"/>
</dbReference>
<keyword evidence="20" id="KW-0325">Glycoprotein</keyword>
<evidence type="ECO:0000256" key="13">
    <source>
        <dbReference type="ARBA" id="ARBA00022840"/>
    </source>
</evidence>
<evidence type="ECO:0000256" key="4">
    <source>
        <dbReference type="ARBA" id="ARBA00022475"/>
    </source>
</evidence>
<proteinExistence type="predicted"/>
<evidence type="ECO:0000259" key="24">
    <source>
        <dbReference type="PROSITE" id="PS50011"/>
    </source>
</evidence>
<keyword evidence="7" id="KW-0812">Transmembrane</keyword>
<dbReference type="InterPro" id="IPR000719">
    <property type="entry name" value="Prot_kinase_dom"/>
</dbReference>
<evidence type="ECO:0000256" key="19">
    <source>
        <dbReference type="ARBA" id="ARBA00023170"/>
    </source>
</evidence>
<evidence type="ECO:0000256" key="18">
    <source>
        <dbReference type="ARBA" id="ARBA00023157"/>
    </source>
</evidence>
<accession>A0A674IQC6</accession>
<dbReference type="GO" id="GO:0070374">
    <property type="term" value="P:positive regulation of ERK1 and ERK2 cascade"/>
    <property type="evidence" value="ECO:0007669"/>
    <property type="project" value="TreeGrafter"/>
</dbReference>
<evidence type="ECO:0000256" key="17">
    <source>
        <dbReference type="ARBA" id="ARBA00023137"/>
    </source>
</evidence>
<evidence type="ECO:0000256" key="16">
    <source>
        <dbReference type="ARBA" id="ARBA00023136"/>
    </source>
</evidence>
<evidence type="ECO:0000256" key="5">
    <source>
        <dbReference type="ARBA" id="ARBA00022553"/>
    </source>
</evidence>
<dbReference type="InterPro" id="IPR001245">
    <property type="entry name" value="Ser-Thr/Tyr_kinase_cat_dom"/>
</dbReference>
<evidence type="ECO:0000256" key="1">
    <source>
        <dbReference type="ARBA" id="ARBA00004177"/>
    </source>
</evidence>
<evidence type="ECO:0000256" key="14">
    <source>
        <dbReference type="ARBA" id="ARBA00022843"/>
    </source>
</evidence>
<keyword evidence="8" id="KW-0732">Signal</keyword>
<keyword evidence="14" id="KW-0832">Ubl conjugation</keyword>
<dbReference type="AlphaFoldDB" id="A0A674IQC6"/>
<dbReference type="InterPro" id="IPR011009">
    <property type="entry name" value="Kinase-like_dom_sf"/>
</dbReference>
<evidence type="ECO:0000313" key="26">
    <source>
        <dbReference type="Proteomes" id="UP000472274"/>
    </source>
</evidence>
<organism evidence="25 26">
    <name type="scientific">Terrapene triunguis</name>
    <name type="common">Three-toed box turtle</name>
    <dbReference type="NCBI Taxonomy" id="2587831"/>
    <lineage>
        <taxon>Eukaryota</taxon>
        <taxon>Metazoa</taxon>
        <taxon>Chordata</taxon>
        <taxon>Craniata</taxon>
        <taxon>Vertebrata</taxon>
        <taxon>Euteleostomi</taxon>
        <taxon>Archelosauria</taxon>
        <taxon>Testudinata</taxon>
        <taxon>Testudines</taxon>
        <taxon>Cryptodira</taxon>
        <taxon>Durocryptodira</taxon>
        <taxon>Testudinoidea</taxon>
        <taxon>Emydidae</taxon>
        <taxon>Terrapene</taxon>
    </lineage>
</organism>
<dbReference type="SUPFAM" id="SSF56112">
    <property type="entry name" value="Protein kinase-like (PK-like)"/>
    <property type="match status" value="1"/>
</dbReference>
<dbReference type="GO" id="GO:0005007">
    <property type="term" value="F:fibroblast growth factor receptor activity"/>
    <property type="evidence" value="ECO:0007669"/>
    <property type="project" value="TreeGrafter"/>
</dbReference>